<feature type="domain" description="VWFA" evidence="1">
    <location>
        <begin position="1"/>
        <end position="148"/>
    </location>
</feature>
<evidence type="ECO:0000313" key="3">
    <source>
        <dbReference type="Proteomes" id="UP000549394"/>
    </source>
</evidence>
<evidence type="ECO:0000259" key="1">
    <source>
        <dbReference type="PROSITE" id="PS50234"/>
    </source>
</evidence>
<dbReference type="PROSITE" id="PS50234">
    <property type="entry name" value="VWFA"/>
    <property type="match status" value="1"/>
</dbReference>
<dbReference type="EMBL" id="CAJFCJ010000027">
    <property type="protein sequence ID" value="CAD5125539.1"/>
    <property type="molecule type" value="Genomic_DNA"/>
</dbReference>
<dbReference type="InterPro" id="IPR002035">
    <property type="entry name" value="VWF_A"/>
</dbReference>
<evidence type="ECO:0000313" key="2">
    <source>
        <dbReference type="EMBL" id="CAD5125539.1"/>
    </source>
</evidence>
<gene>
    <name evidence="2" type="ORF">DGYR_LOCUS12894</name>
</gene>
<dbReference type="SUPFAM" id="SSF53300">
    <property type="entry name" value="vWA-like"/>
    <property type="match status" value="1"/>
</dbReference>
<organism evidence="2 3">
    <name type="scientific">Dimorphilus gyrociliatus</name>
    <dbReference type="NCBI Taxonomy" id="2664684"/>
    <lineage>
        <taxon>Eukaryota</taxon>
        <taxon>Metazoa</taxon>
        <taxon>Spiralia</taxon>
        <taxon>Lophotrochozoa</taxon>
        <taxon>Annelida</taxon>
        <taxon>Polychaeta</taxon>
        <taxon>Polychaeta incertae sedis</taxon>
        <taxon>Dinophilidae</taxon>
        <taxon>Dimorphilus</taxon>
    </lineage>
</organism>
<comment type="caution">
    <text evidence="2">The sequence shown here is derived from an EMBL/GenBank/DDBJ whole genome shotgun (WGS) entry which is preliminary data.</text>
</comment>
<reference evidence="2 3" key="1">
    <citation type="submission" date="2020-08" db="EMBL/GenBank/DDBJ databases">
        <authorList>
            <person name="Hejnol A."/>
        </authorList>
    </citation>
    <scope>NUCLEOTIDE SEQUENCE [LARGE SCALE GENOMIC DNA]</scope>
</reference>
<keyword evidence="3" id="KW-1185">Reference proteome</keyword>
<protein>
    <submittedName>
        <fullName evidence="2">DgyrCDS13747</fullName>
    </submittedName>
</protein>
<name>A0A7I8WBU3_9ANNE</name>
<sequence length="358" mass="42023">MDSSSSVVDNLEREKQIIILTLKYLSEKSTFGLIEFAKYSKTVWNSDKRLHNERIRSEMVHKIENMRPKPLNWTRSTKINTGLNVYLHEPGHLERLQRLKEQDNLPIILVVISDGEFKENTYNLNFGFSKLLAAKKSNKIDKIIFFKVDNQTFESWRFVLPLIEDHTSIIINNNTQNLNKTLVNVWFEACGRPPPVTEPTCPAHCREPCDKICPKKTWLEHLDILFCVPLYGTDAKLNSYERIITDILDHFKKFIRKNSVHISLLRQDCHPWGFTFHEGFAMLEDKKIEHIQRIHSQFRVEESIHNANDQMAKHTLQQYSHPPEHGQISVIFISNPQALRQNDYQVKVDTKFLYKKIS</sequence>
<proteinExistence type="predicted"/>
<dbReference type="Proteomes" id="UP000549394">
    <property type="component" value="Unassembled WGS sequence"/>
</dbReference>
<dbReference type="Gene3D" id="3.40.50.410">
    <property type="entry name" value="von Willebrand factor, type A domain"/>
    <property type="match status" value="1"/>
</dbReference>
<dbReference type="AlphaFoldDB" id="A0A7I8WBU3"/>
<accession>A0A7I8WBU3</accession>
<dbReference type="InterPro" id="IPR036465">
    <property type="entry name" value="vWFA_dom_sf"/>
</dbReference>